<dbReference type="InterPro" id="IPR028090">
    <property type="entry name" value="JAB_dom_prok"/>
</dbReference>
<comment type="caution">
    <text evidence="7">The sequence shown here is derived from an EMBL/GenBank/DDBJ whole genome shotgun (WGS) entry which is preliminary data.</text>
</comment>
<evidence type="ECO:0000256" key="5">
    <source>
        <dbReference type="ARBA" id="ARBA00023049"/>
    </source>
</evidence>
<organism evidence="7 8">
    <name type="scientific">Paenibacillus glycanilyticus</name>
    <dbReference type="NCBI Taxonomy" id="126569"/>
    <lineage>
        <taxon>Bacteria</taxon>
        <taxon>Bacillati</taxon>
        <taxon>Bacillota</taxon>
        <taxon>Bacilli</taxon>
        <taxon>Bacillales</taxon>
        <taxon>Paenibacillaceae</taxon>
        <taxon>Paenibacillus</taxon>
    </lineage>
</organism>
<keyword evidence="1" id="KW-0645">Protease</keyword>
<name>A0ABQ6GG68_9BACL</name>
<evidence type="ECO:0000256" key="4">
    <source>
        <dbReference type="ARBA" id="ARBA00022833"/>
    </source>
</evidence>
<sequence length="143" mass="16017">MSTIAITQSAYIQLIERCQQELPREACGVLTGTAATQGIPAIVTHVHAITNIHEDPFRSFRFHPGEWVSVYYDMQKNRQTLVGFFHSHPTSSVTPSKRDWLGLPASEEQASYWIISMADGPVPVVQPYRHAGQTFCPLTLMFA</sequence>
<evidence type="ECO:0000256" key="1">
    <source>
        <dbReference type="ARBA" id="ARBA00022670"/>
    </source>
</evidence>
<evidence type="ECO:0000256" key="3">
    <source>
        <dbReference type="ARBA" id="ARBA00022801"/>
    </source>
</evidence>
<dbReference type="SUPFAM" id="SSF102712">
    <property type="entry name" value="JAB1/MPN domain"/>
    <property type="match status" value="1"/>
</dbReference>
<dbReference type="RefSeq" id="WP_284240025.1">
    <property type="nucleotide sequence ID" value="NZ_BSSQ01000014.1"/>
</dbReference>
<evidence type="ECO:0000259" key="6">
    <source>
        <dbReference type="Pfam" id="PF14464"/>
    </source>
</evidence>
<feature type="domain" description="JAB" evidence="6">
    <location>
        <begin position="8"/>
        <end position="117"/>
    </location>
</feature>
<reference evidence="7 8" key="1">
    <citation type="submission" date="2023-03" db="EMBL/GenBank/DDBJ databases">
        <title>Draft genome sequence of the bacteria which degrade cell wall of Tricholomamatutake.</title>
        <authorList>
            <person name="Konishi Y."/>
            <person name="Fukuta Y."/>
            <person name="Shirasaka N."/>
        </authorList>
    </citation>
    <scope>NUCLEOTIDE SEQUENCE [LARGE SCALE GENOMIC DNA]</scope>
    <source>
        <strain evidence="8">mu1</strain>
    </source>
</reference>
<accession>A0ABQ6GG68</accession>
<keyword evidence="2" id="KW-0479">Metal-binding</keyword>
<keyword evidence="8" id="KW-1185">Reference proteome</keyword>
<dbReference type="InterPro" id="IPR051929">
    <property type="entry name" value="VirAsm_ModProt"/>
</dbReference>
<dbReference type="EMBL" id="BSSQ01000014">
    <property type="protein sequence ID" value="GLX69245.1"/>
    <property type="molecule type" value="Genomic_DNA"/>
</dbReference>
<keyword evidence="5" id="KW-0482">Metalloprotease</keyword>
<dbReference type="CDD" id="cd08070">
    <property type="entry name" value="MPN_like"/>
    <property type="match status" value="1"/>
</dbReference>
<dbReference type="Proteomes" id="UP001157114">
    <property type="component" value="Unassembled WGS sequence"/>
</dbReference>
<evidence type="ECO:0000256" key="2">
    <source>
        <dbReference type="ARBA" id="ARBA00022723"/>
    </source>
</evidence>
<gene>
    <name evidence="7" type="ORF">MU1_35900</name>
</gene>
<dbReference type="Gene3D" id="3.40.140.10">
    <property type="entry name" value="Cytidine Deaminase, domain 2"/>
    <property type="match status" value="1"/>
</dbReference>
<evidence type="ECO:0000313" key="7">
    <source>
        <dbReference type="EMBL" id="GLX69245.1"/>
    </source>
</evidence>
<protein>
    <submittedName>
        <fullName evidence="7">Mov34/MPN/PAD-1 family protein</fullName>
    </submittedName>
</protein>
<proteinExistence type="predicted"/>
<keyword evidence="4" id="KW-0862">Zinc</keyword>
<dbReference type="PANTHER" id="PTHR34858">
    <property type="entry name" value="CYSO-CYSTEINE PEPTIDASE"/>
    <property type="match status" value="1"/>
</dbReference>
<keyword evidence="3" id="KW-0378">Hydrolase</keyword>
<dbReference type="Pfam" id="PF14464">
    <property type="entry name" value="Prok-JAB"/>
    <property type="match status" value="1"/>
</dbReference>
<dbReference type="PANTHER" id="PTHR34858:SF1">
    <property type="entry name" value="CYSO-CYSTEINE PEPTIDASE"/>
    <property type="match status" value="1"/>
</dbReference>
<evidence type="ECO:0000313" key="8">
    <source>
        <dbReference type="Proteomes" id="UP001157114"/>
    </source>
</evidence>